<sequence length="759" mass="85963">MTFYNKKYNTINISDNAYEKFCQTKEPKYSSYCKVDKSLLVGGKVDTVLKRISSDADIDGDNDTLIGQQAIFTEQPGIDMISDFQGDLSHNQCIVNTNGDEVYFTDAVPYIKTSARPMEDVTSTVLWHKENAVSVQVDIYDVQDIKPCKYPNELHHDPMEINLGSNTERNRMIRISLFGKAVHRYDTIMFSKMCELIQDYIISVKNQPPETRKCFMIGINVNEAFNTNINFDLTLDIDWNIENICMWPRCIRSDDFCYIISQRTLGLEDMESLIVTKPQEEEHIKKALYDAAVNASITLGQVIQCYNLQSSISLQLAEQAKWAATIGLSLVLETCGIEVRDKPFEMIDIDIPDQVYKLRTTSVGKGDGVPMMNSKAWNTMFPPDSLKGISKSPMAVANSIIYNNIVYSNELGRLMGPVDNLFLYDYAVESREKNINAWFSGARNKISLLYKQMTPLQATSTLGNVMGYEVIKAKCRVEEVSRRYSQINKKMAVWKDLRAMLHFRVVDAAFVKVVPFTMLTVDEMDAIGFATMLHDLVDLGYDVSVKESSNTFLTMTDGKIDIDSVKKGYIRMANGLQYVIEKYKYDACGLTFLSTHFWQMANGRHRVIPSIYNGATNYQHDYLEFKGALLDVLQDKNFTKKDSISAAEAAENIRAAALPLGYDAIAMAELVTIDMAGSYTGDIEISPQAINVFERKMIELSVSLSIGCDVNGKMASFLWMICEYMWLKTGMMLSCTLGTLKIMHNRRQSDDRGGLQYKW</sequence>
<evidence type="ECO:0000313" key="1">
    <source>
        <dbReference type="EMBL" id="KAF0531186.1"/>
    </source>
</evidence>
<accession>A0A8H4ATK5</accession>
<name>A0A8H4ATK5_GIGMA</name>
<reference evidence="1 2" key="1">
    <citation type="journal article" date="2019" name="Environ. Microbiol.">
        <title>At the nexus of three kingdoms: the genome of the mycorrhizal fungus Gigaspora margarita provides insights into plant, endobacterial and fungal interactions.</title>
        <authorList>
            <person name="Venice F."/>
            <person name="Ghignone S."/>
            <person name="Salvioli di Fossalunga A."/>
            <person name="Amselem J."/>
            <person name="Novero M."/>
            <person name="Xianan X."/>
            <person name="Sedzielewska Toro K."/>
            <person name="Morin E."/>
            <person name="Lipzen A."/>
            <person name="Grigoriev I.V."/>
            <person name="Henrissat B."/>
            <person name="Martin F.M."/>
            <person name="Bonfante P."/>
        </authorList>
    </citation>
    <scope>NUCLEOTIDE SEQUENCE [LARGE SCALE GENOMIC DNA]</scope>
    <source>
        <strain evidence="1 2">BEG34</strain>
    </source>
</reference>
<organism evidence="1 2">
    <name type="scientific">Gigaspora margarita</name>
    <dbReference type="NCBI Taxonomy" id="4874"/>
    <lineage>
        <taxon>Eukaryota</taxon>
        <taxon>Fungi</taxon>
        <taxon>Fungi incertae sedis</taxon>
        <taxon>Mucoromycota</taxon>
        <taxon>Glomeromycotina</taxon>
        <taxon>Glomeromycetes</taxon>
        <taxon>Diversisporales</taxon>
        <taxon>Gigasporaceae</taxon>
        <taxon>Gigaspora</taxon>
    </lineage>
</organism>
<dbReference type="Proteomes" id="UP000439903">
    <property type="component" value="Unassembled WGS sequence"/>
</dbReference>
<gene>
    <name evidence="1" type="ORF">F8M41_011886</name>
</gene>
<dbReference type="AlphaFoldDB" id="A0A8H4ATK5"/>
<proteinExistence type="predicted"/>
<dbReference type="EMBL" id="WTPW01000243">
    <property type="protein sequence ID" value="KAF0531186.1"/>
    <property type="molecule type" value="Genomic_DNA"/>
</dbReference>
<protein>
    <submittedName>
        <fullName evidence="1">Uncharacterized protein</fullName>
    </submittedName>
</protein>
<keyword evidence="2" id="KW-1185">Reference proteome</keyword>
<evidence type="ECO:0000313" key="2">
    <source>
        <dbReference type="Proteomes" id="UP000439903"/>
    </source>
</evidence>
<comment type="caution">
    <text evidence="1">The sequence shown here is derived from an EMBL/GenBank/DDBJ whole genome shotgun (WGS) entry which is preliminary data.</text>
</comment>
<dbReference type="OrthoDB" id="2352833at2759"/>